<feature type="transmembrane region" description="Helical" evidence="7">
    <location>
        <begin position="96"/>
        <end position="120"/>
    </location>
</feature>
<evidence type="ECO:0000256" key="3">
    <source>
        <dbReference type="ARBA" id="ARBA00022692"/>
    </source>
</evidence>
<evidence type="ECO:0000256" key="1">
    <source>
        <dbReference type="ARBA" id="ARBA00004141"/>
    </source>
</evidence>
<dbReference type="PANTHER" id="PTHR30477">
    <property type="entry name" value="ABC-TRANSPORTER METAL-BINDING PROTEIN"/>
    <property type="match status" value="1"/>
</dbReference>
<dbReference type="Proteomes" id="UP000003494">
    <property type="component" value="Unassembled WGS sequence"/>
</dbReference>
<feature type="transmembrane region" description="Helical" evidence="7">
    <location>
        <begin position="13"/>
        <end position="37"/>
    </location>
</feature>
<feature type="transmembrane region" description="Helical" evidence="7">
    <location>
        <begin position="66"/>
        <end position="84"/>
    </location>
</feature>
<dbReference type="RefSeq" id="WP_006905084.1">
    <property type="nucleotide sequence ID" value="NZ_GG665866.1"/>
</dbReference>
<dbReference type="STRING" id="626523.GCWU000342_00037"/>
<evidence type="ECO:0000313" key="9">
    <source>
        <dbReference type="Proteomes" id="UP000003494"/>
    </source>
</evidence>
<evidence type="ECO:0000256" key="4">
    <source>
        <dbReference type="ARBA" id="ARBA00022989"/>
    </source>
</evidence>
<keyword evidence="6" id="KW-0813">Transport</keyword>
<dbReference type="InterPro" id="IPR037294">
    <property type="entry name" value="ABC_BtuC-like"/>
</dbReference>
<name>C4G875_9FIRM</name>
<comment type="subcellular location">
    <subcellularLocation>
        <location evidence="6">Cell membrane</location>
        <topology evidence="6">Multi-pass membrane protein</topology>
    </subcellularLocation>
    <subcellularLocation>
        <location evidence="1">Membrane</location>
        <topology evidence="1">Multi-pass membrane protein</topology>
    </subcellularLocation>
</comment>
<gene>
    <name evidence="8" type="ORF">GCWU000342_00037</name>
</gene>
<dbReference type="GO" id="GO:0010043">
    <property type="term" value="P:response to zinc ion"/>
    <property type="evidence" value="ECO:0007669"/>
    <property type="project" value="TreeGrafter"/>
</dbReference>
<dbReference type="GO" id="GO:0043190">
    <property type="term" value="C:ATP-binding cassette (ABC) transporter complex"/>
    <property type="evidence" value="ECO:0007669"/>
    <property type="project" value="InterPro"/>
</dbReference>
<evidence type="ECO:0000256" key="5">
    <source>
        <dbReference type="ARBA" id="ARBA00023136"/>
    </source>
</evidence>
<feature type="transmembrane region" description="Helical" evidence="7">
    <location>
        <begin position="254"/>
        <end position="272"/>
    </location>
</feature>
<dbReference type="GO" id="GO:0055085">
    <property type="term" value="P:transmembrane transport"/>
    <property type="evidence" value="ECO:0007669"/>
    <property type="project" value="InterPro"/>
</dbReference>
<evidence type="ECO:0000256" key="2">
    <source>
        <dbReference type="ARBA" id="ARBA00008034"/>
    </source>
</evidence>
<evidence type="ECO:0000313" key="8">
    <source>
        <dbReference type="EMBL" id="EEP28696.1"/>
    </source>
</evidence>
<feature type="transmembrane region" description="Helical" evidence="7">
    <location>
        <begin position="42"/>
        <end position="60"/>
    </location>
</feature>
<keyword evidence="4 7" id="KW-1133">Transmembrane helix</keyword>
<feature type="transmembrane region" description="Helical" evidence="7">
    <location>
        <begin position="140"/>
        <end position="160"/>
    </location>
</feature>
<dbReference type="EMBL" id="ACIP02000001">
    <property type="protein sequence ID" value="EEP28696.1"/>
    <property type="molecule type" value="Genomic_DNA"/>
</dbReference>
<dbReference type="Gene3D" id="1.10.3470.10">
    <property type="entry name" value="ABC transporter involved in vitamin B12 uptake, BtuC"/>
    <property type="match status" value="1"/>
</dbReference>
<sequence length="277" mass="29322">MIGMLMYYLNFPFVQRALIAGILIAMCSALLGVILVLRGFSYIGDGLSHAAFGAMAVAAILKLSDYSLLVMPVTILCALVLLRFGSSERIHGDATLAIVSVSTLAAGYLLMNVFSVSANVSGDVCTTLFGSTSILTLTRAQVQMCLVMSLLTVTIFVLFYHKIFAVTFDEDFAAASGIRVGAYQTMIAVLIAVIIVMAMDLVGSLLITALLVFPALSAMQVFRSFRGSVIYAAVLSVLGAAFGIVFSILASTPVGATIVLFDMGVFFLHLVVGKIRG</sequence>
<organism evidence="8 9">
    <name type="scientific">Shuttleworthella satelles DSM 14600</name>
    <dbReference type="NCBI Taxonomy" id="626523"/>
    <lineage>
        <taxon>Bacteria</taxon>
        <taxon>Bacillati</taxon>
        <taxon>Bacillota</taxon>
        <taxon>Clostridia</taxon>
        <taxon>Lachnospirales</taxon>
        <taxon>Lachnospiraceae</taxon>
        <taxon>Shuttleworthella</taxon>
    </lineage>
</organism>
<feature type="transmembrane region" description="Helical" evidence="7">
    <location>
        <begin position="180"/>
        <end position="199"/>
    </location>
</feature>
<protein>
    <submittedName>
        <fullName evidence="8">ABC 3 transport family protein</fullName>
    </submittedName>
</protein>
<dbReference type="SUPFAM" id="SSF81345">
    <property type="entry name" value="ABC transporter involved in vitamin B12 uptake, BtuC"/>
    <property type="match status" value="1"/>
</dbReference>
<dbReference type="AlphaFoldDB" id="C4G875"/>
<dbReference type="Pfam" id="PF00950">
    <property type="entry name" value="ABC-3"/>
    <property type="match status" value="1"/>
</dbReference>
<dbReference type="eggNOG" id="COG1108">
    <property type="taxonomic scope" value="Bacteria"/>
</dbReference>
<keyword evidence="9" id="KW-1185">Reference proteome</keyword>
<comment type="caution">
    <text evidence="8">The sequence shown here is derived from an EMBL/GenBank/DDBJ whole genome shotgun (WGS) entry which is preliminary data.</text>
</comment>
<accession>C4G875</accession>
<dbReference type="PANTHER" id="PTHR30477:SF0">
    <property type="entry name" value="METAL TRANSPORT SYSTEM MEMBRANE PROTEIN TM_0125-RELATED"/>
    <property type="match status" value="1"/>
</dbReference>
<dbReference type="InterPro" id="IPR001626">
    <property type="entry name" value="ABC_TroCD"/>
</dbReference>
<keyword evidence="5 7" id="KW-0472">Membrane</keyword>
<evidence type="ECO:0000256" key="7">
    <source>
        <dbReference type="SAM" id="Phobius"/>
    </source>
</evidence>
<feature type="transmembrane region" description="Helical" evidence="7">
    <location>
        <begin position="229"/>
        <end position="248"/>
    </location>
</feature>
<evidence type="ECO:0000256" key="6">
    <source>
        <dbReference type="RuleBase" id="RU003943"/>
    </source>
</evidence>
<keyword evidence="3 6" id="KW-0812">Transmembrane</keyword>
<comment type="similarity">
    <text evidence="2 6">Belongs to the ABC-3 integral membrane protein family.</text>
</comment>
<reference evidence="8" key="1">
    <citation type="submission" date="2009-04" db="EMBL/GenBank/DDBJ databases">
        <authorList>
            <person name="Weinstock G."/>
            <person name="Sodergren E."/>
            <person name="Clifton S."/>
            <person name="Fulton L."/>
            <person name="Fulton B."/>
            <person name="Courtney L."/>
            <person name="Fronick C."/>
            <person name="Harrison M."/>
            <person name="Strong C."/>
            <person name="Farmer C."/>
            <person name="Delahaunty K."/>
            <person name="Markovic C."/>
            <person name="Hall O."/>
            <person name="Minx P."/>
            <person name="Tomlinson C."/>
            <person name="Mitreva M."/>
            <person name="Nelson J."/>
            <person name="Hou S."/>
            <person name="Wollam A."/>
            <person name="Pepin K.H."/>
            <person name="Johnson M."/>
            <person name="Bhonagiri V."/>
            <person name="Nash W.E."/>
            <person name="Warren W."/>
            <person name="Chinwalla A."/>
            <person name="Mardis E.R."/>
            <person name="Wilson R.K."/>
        </authorList>
    </citation>
    <scope>NUCLEOTIDE SEQUENCE [LARGE SCALE GENOMIC DNA]</scope>
    <source>
        <strain evidence="8">DSM 14600</strain>
    </source>
</reference>
<proteinExistence type="inferred from homology"/>
<dbReference type="HOGENOM" id="CLU_028808_3_1_9"/>